<feature type="chain" id="PRO_5038127776" evidence="1">
    <location>
        <begin position="21"/>
        <end position="288"/>
    </location>
</feature>
<proteinExistence type="predicted"/>
<comment type="caution">
    <text evidence="2">The sequence shown here is derived from an EMBL/GenBank/DDBJ whole genome shotgun (WGS) entry which is preliminary data.</text>
</comment>
<evidence type="ECO:0000256" key="1">
    <source>
        <dbReference type="SAM" id="SignalP"/>
    </source>
</evidence>
<dbReference type="AlphaFoldDB" id="A0A923HNP7"/>
<dbReference type="Proteomes" id="UP000634011">
    <property type="component" value="Unassembled WGS sequence"/>
</dbReference>
<accession>A0A923HNP7</accession>
<reference evidence="2" key="1">
    <citation type="submission" date="2020-08" db="EMBL/GenBank/DDBJ databases">
        <title>Novel species isolated from subtropical streams in China.</title>
        <authorList>
            <person name="Lu H."/>
        </authorList>
    </citation>
    <scope>NUCLEOTIDE SEQUENCE</scope>
    <source>
        <strain evidence="2">KACC 12607</strain>
    </source>
</reference>
<protein>
    <submittedName>
        <fullName evidence="2">Uncharacterized protein</fullName>
    </submittedName>
</protein>
<dbReference type="RefSeq" id="WP_186914280.1">
    <property type="nucleotide sequence ID" value="NZ_JACOFV010000030.1"/>
</dbReference>
<organism evidence="2 3">
    <name type="scientific">Undibacterium jejuense</name>
    <dbReference type="NCBI Taxonomy" id="1344949"/>
    <lineage>
        <taxon>Bacteria</taxon>
        <taxon>Pseudomonadati</taxon>
        <taxon>Pseudomonadota</taxon>
        <taxon>Betaproteobacteria</taxon>
        <taxon>Burkholderiales</taxon>
        <taxon>Oxalobacteraceae</taxon>
        <taxon>Undibacterium</taxon>
    </lineage>
</organism>
<sequence length="288" mass="32031">MKLAKILTIGCILCGLNAQAEGTKSPVAMTLDTTINQAANSLEEQFEANYGGRIEEVRLLSPTLSLHDWKYQDTRTKKGFVIGSADDAKLKEHIQHLKVSVGVPDVFAPFNAKMAKAIQGTDADRNDLMLRLVALQILREVSNPENNWSEYQQINISNSQLQHYARLTRNIEFANLLSIEIAHKLNSTYKNQMDFMKDFVAAFVEIPKDRLTKIASEANKTVAAQLQEGLTVKISSDDAESWSFGNSHYQVKEDGSSTLLKDKVPVYGGGYIGGKYYALKIDTLVVLK</sequence>
<feature type="signal peptide" evidence="1">
    <location>
        <begin position="1"/>
        <end position="20"/>
    </location>
</feature>
<gene>
    <name evidence="2" type="ORF">H8K32_19645</name>
</gene>
<name>A0A923HNP7_9BURK</name>
<keyword evidence="3" id="KW-1185">Reference proteome</keyword>
<keyword evidence="1" id="KW-0732">Signal</keyword>
<evidence type="ECO:0000313" key="3">
    <source>
        <dbReference type="Proteomes" id="UP000634011"/>
    </source>
</evidence>
<evidence type="ECO:0000313" key="2">
    <source>
        <dbReference type="EMBL" id="MBC3864319.1"/>
    </source>
</evidence>
<dbReference type="EMBL" id="JACOFV010000030">
    <property type="protein sequence ID" value="MBC3864319.1"/>
    <property type="molecule type" value="Genomic_DNA"/>
</dbReference>